<dbReference type="PANTHER" id="PTHR43877:SF2">
    <property type="entry name" value="AMINOALKYLPHOSPHONATE N-ACETYLTRANSFERASE-RELATED"/>
    <property type="match status" value="1"/>
</dbReference>
<dbReference type="InterPro" id="IPR016181">
    <property type="entry name" value="Acyl_CoA_acyltransferase"/>
</dbReference>
<proteinExistence type="inferred from homology"/>
<sequence>MPAAIMIEIVEDVGAGREWVEQLAAAAASADGTFPLNEAAMLALRRPRPDVRHLLARTDDQLVGYAQLQQDQDGLATGQLVVSPAARRRGVGRALLDRSLVLSGGRLQLWAMGDSAAAAALAARAGLDRVRGLSIMTRPLDDDLPVAEPPAGVTIRSFRTGQDEDAWLAVNARAFAHHPEQGRITRADLAERMAEPWFDPAGFLLAERGGRLIGFHWTKQHPDRLGEVYVIGVDPDAGGGGVGKALLAAGLRYLRSQGNTEVKLYVESDHRTAIGLYAGAGFRERSRDVLYRTRG</sequence>
<feature type="domain" description="N-acetyltransferase" evidence="5">
    <location>
        <begin position="5"/>
        <end position="141"/>
    </location>
</feature>
<evidence type="ECO:0000259" key="5">
    <source>
        <dbReference type="PROSITE" id="PS51186"/>
    </source>
</evidence>
<dbReference type="RefSeq" id="WP_344801916.1">
    <property type="nucleotide sequence ID" value="NZ_BAABAB010000006.1"/>
</dbReference>
<dbReference type="InterPro" id="IPR000182">
    <property type="entry name" value="GNAT_dom"/>
</dbReference>
<keyword evidence="1 4" id="KW-0808">Transferase</keyword>
<protein>
    <recommendedName>
        <fullName evidence="4">Mycothiol acetyltransferase</fullName>
        <shortName evidence="4">MSH acetyltransferase</shortName>
        <ecNumber evidence="4">2.3.1.189</ecNumber>
    </recommendedName>
    <alternativeName>
        <fullName evidence="4">Mycothiol synthase</fullName>
    </alternativeName>
</protein>
<comment type="function">
    <text evidence="4">Catalyzes the transfer of acetyl from acetyl-CoA to desacetylmycothiol (Cys-GlcN-Ins) to form mycothiol.</text>
</comment>
<comment type="caution">
    <text evidence="6">The sequence shown here is derived from an EMBL/GenBank/DDBJ whole genome shotgun (WGS) entry which is preliminary data.</text>
</comment>
<evidence type="ECO:0000256" key="4">
    <source>
        <dbReference type="HAMAP-Rule" id="MF_01698"/>
    </source>
</evidence>
<dbReference type="SUPFAM" id="SSF55729">
    <property type="entry name" value="Acyl-CoA N-acyltransferases (Nat)"/>
    <property type="match status" value="2"/>
</dbReference>
<dbReference type="NCBIfam" id="TIGR03448">
    <property type="entry name" value="mycothiol_MshD"/>
    <property type="match status" value="1"/>
</dbReference>
<comment type="caution">
    <text evidence="4">Lacks conserved residue(s) required for the propagation of feature annotation.</text>
</comment>
<dbReference type="PIRSF" id="PIRSF021524">
    <property type="entry name" value="MSH_acetyltransferase"/>
    <property type="match status" value="1"/>
</dbReference>
<comment type="similarity">
    <text evidence="4">Belongs to the acetyltransferase family. MshD subfamily.</text>
</comment>
<evidence type="ECO:0000256" key="1">
    <source>
        <dbReference type="ARBA" id="ARBA00022679"/>
    </source>
</evidence>
<feature type="binding site" evidence="4">
    <location>
        <position position="227"/>
    </location>
    <ligand>
        <name>1D-myo-inositol 2-(L-cysteinylamino)-2-deoxy-alpha-D-glucopyranoside</name>
        <dbReference type="ChEBI" id="CHEBI:58887"/>
    </ligand>
</feature>
<dbReference type="PROSITE" id="PS51186">
    <property type="entry name" value="GNAT"/>
    <property type="match status" value="2"/>
</dbReference>
<dbReference type="PANTHER" id="PTHR43877">
    <property type="entry name" value="AMINOALKYLPHOSPHONATE N-ACETYLTRANSFERASE-RELATED-RELATED"/>
    <property type="match status" value="1"/>
</dbReference>
<evidence type="ECO:0000256" key="2">
    <source>
        <dbReference type="ARBA" id="ARBA00022737"/>
    </source>
</evidence>
<feature type="binding site" evidence="4">
    <location>
        <position position="38"/>
    </location>
    <ligand>
        <name>1D-myo-inositol 2-(L-cysteinylamino)-2-deoxy-alpha-D-glucopyranoside</name>
        <dbReference type="ChEBI" id="CHEBI:58887"/>
    </ligand>
</feature>
<dbReference type="Gene3D" id="3.40.630.30">
    <property type="match status" value="1"/>
</dbReference>
<evidence type="ECO:0000313" key="7">
    <source>
        <dbReference type="Proteomes" id="UP001501490"/>
    </source>
</evidence>
<dbReference type="EMBL" id="BAABAB010000006">
    <property type="protein sequence ID" value="GAA3609711.1"/>
    <property type="molecule type" value="Genomic_DNA"/>
</dbReference>
<dbReference type="HAMAP" id="MF_01698">
    <property type="entry name" value="MshD"/>
    <property type="match status" value="1"/>
</dbReference>
<dbReference type="InterPro" id="IPR050832">
    <property type="entry name" value="Bact_Acetyltransf"/>
</dbReference>
<keyword evidence="2 4" id="KW-0677">Repeat</keyword>
<evidence type="ECO:0000313" key="6">
    <source>
        <dbReference type="EMBL" id="GAA3609711.1"/>
    </source>
</evidence>
<name>A0ABP6ZH83_9ACTN</name>
<feature type="binding site" evidence="4">
    <location>
        <position position="265"/>
    </location>
    <ligand>
        <name>1D-myo-inositol 2-(L-cysteinylamino)-2-deoxy-alpha-D-glucopyranoside</name>
        <dbReference type="ChEBI" id="CHEBI:58887"/>
    </ligand>
</feature>
<evidence type="ECO:0000256" key="3">
    <source>
        <dbReference type="ARBA" id="ARBA00023315"/>
    </source>
</evidence>
<gene>
    <name evidence="4 6" type="primary">mshD</name>
    <name evidence="6" type="ORF">GCM10022236_09230</name>
</gene>
<comment type="catalytic activity">
    <reaction evidence="4">
        <text>1D-myo-inositol 2-(L-cysteinylamino)-2-deoxy-alpha-D-glucopyranoside + acetyl-CoA = mycothiol + CoA + H(+)</text>
        <dbReference type="Rhea" id="RHEA:26172"/>
        <dbReference type="ChEBI" id="CHEBI:15378"/>
        <dbReference type="ChEBI" id="CHEBI:16768"/>
        <dbReference type="ChEBI" id="CHEBI:57287"/>
        <dbReference type="ChEBI" id="CHEBI:57288"/>
        <dbReference type="ChEBI" id="CHEBI:58887"/>
        <dbReference type="EC" id="2.3.1.189"/>
    </reaction>
</comment>
<dbReference type="CDD" id="cd04301">
    <property type="entry name" value="NAT_SF"/>
    <property type="match status" value="2"/>
</dbReference>
<feature type="binding site" evidence="4">
    <location>
        <position position="180"/>
    </location>
    <ligand>
        <name>1D-myo-inositol 2-(L-cysteinylamino)-2-deoxy-alpha-D-glucopyranoside</name>
        <dbReference type="ChEBI" id="CHEBI:58887"/>
    </ligand>
</feature>
<keyword evidence="3 4" id="KW-0012">Acyltransferase</keyword>
<feature type="binding site" evidence="4">
    <location>
        <begin position="80"/>
        <end position="82"/>
    </location>
    <ligand>
        <name>acetyl-CoA</name>
        <dbReference type="ChEBI" id="CHEBI:57288"/>
        <label>1</label>
    </ligand>
</feature>
<reference evidence="7" key="1">
    <citation type="journal article" date="2019" name="Int. J. Syst. Evol. Microbiol.">
        <title>The Global Catalogue of Microorganisms (GCM) 10K type strain sequencing project: providing services to taxonomists for standard genome sequencing and annotation.</title>
        <authorList>
            <consortium name="The Broad Institute Genomics Platform"/>
            <consortium name="The Broad Institute Genome Sequencing Center for Infectious Disease"/>
            <person name="Wu L."/>
            <person name="Ma J."/>
        </authorList>
    </citation>
    <scope>NUCLEOTIDE SEQUENCE [LARGE SCALE GENOMIC DNA]</scope>
    <source>
        <strain evidence="7">JCM 16929</strain>
    </source>
</reference>
<dbReference type="Pfam" id="PF00583">
    <property type="entry name" value="Acetyltransf_1"/>
    <property type="match status" value="2"/>
</dbReference>
<accession>A0ABP6ZH83</accession>
<comment type="subunit">
    <text evidence="4">Monomer.</text>
</comment>
<feature type="binding site" evidence="4">
    <location>
        <begin position="231"/>
        <end position="233"/>
    </location>
    <ligand>
        <name>acetyl-CoA</name>
        <dbReference type="ChEBI" id="CHEBI:57288"/>
        <label>2</label>
    </ligand>
</feature>
<dbReference type="Proteomes" id="UP001501490">
    <property type="component" value="Unassembled WGS sequence"/>
</dbReference>
<feature type="domain" description="N-acetyltransferase" evidence="5">
    <location>
        <begin position="153"/>
        <end position="295"/>
    </location>
</feature>
<dbReference type="InterPro" id="IPR017813">
    <property type="entry name" value="Mycothiol_AcTrfase"/>
</dbReference>
<feature type="binding site" evidence="4">
    <location>
        <begin position="238"/>
        <end position="244"/>
    </location>
    <ligand>
        <name>acetyl-CoA</name>
        <dbReference type="ChEBI" id="CHEBI:57288"/>
        <label>2</label>
    </ligand>
</feature>
<dbReference type="EC" id="2.3.1.189" evidence="4"/>
<organism evidence="6 7">
    <name type="scientific">Microlunatus ginsengisoli</name>
    <dbReference type="NCBI Taxonomy" id="363863"/>
    <lineage>
        <taxon>Bacteria</taxon>
        <taxon>Bacillati</taxon>
        <taxon>Actinomycetota</taxon>
        <taxon>Actinomycetes</taxon>
        <taxon>Propionibacteriales</taxon>
        <taxon>Propionibacteriaceae</taxon>
        <taxon>Microlunatus</taxon>
    </lineage>
</organism>
<feature type="binding site" evidence="4">
    <location>
        <position position="219"/>
    </location>
    <ligand>
        <name>1D-myo-inositol 2-(L-cysteinylamino)-2-deoxy-alpha-D-glucopyranoside</name>
        <dbReference type="ChEBI" id="CHEBI:58887"/>
    </ligand>
</feature>
<keyword evidence="7" id="KW-1185">Reference proteome</keyword>